<evidence type="ECO:0000256" key="1">
    <source>
        <dbReference type="ARBA" id="ARBA00005721"/>
    </source>
</evidence>
<proteinExistence type="inferred from homology"/>
<gene>
    <name evidence="3" type="ORF">HNR02_007040</name>
</gene>
<dbReference type="RefSeq" id="WP_179777810.1">
    <property type="nucleotide sequence ID" value="NZ_JACCFK010000002.1"/>
</dbReference>
<dbReference type="EMBL" id="JACCFK010000002">
    <property type="protein sequence ID" value="NYI93665.1"/>
    <property type="molecule type" value="Genomic_DNA"/>
</dbReference>
<accession>A0A853BFZ0</accession>
<dbReference type="Pfam" id="PF03780">
    <property type="entry name" value="Asp23"/>
    <property type="match status" value="1"/>
</dbReference>
<name>A0A853BFZ0_9PSEU</name>
<dbReference type="Proteomes" id="UP000549616">
    <property type="component" value="Unassembled WGS sequence"/>
</dbReference>
<feature type="region of interest" description="Disordered" evidence="2">
    <location>
        <begin position="1"/>
        <end position="21"/>
    </location>
</feature>
<dbReference type="AlphaFoldDB" id="A0A853BFZ0"/>
<evidence type="ECO:0000256" key="2">
    <source>
        <dbReference type="SAM" id="MobiDB-lite"/>
    </source>
</evidence>
<comment type="caution">
    <text evidence="3">The sequence shown here is derived from an EMBL/GenBank/DDBJ whole genome shotgun (WGS) entry which is preliminary data.</text>
</comment>
<keyword evidence="4" id="KW-1185">Reference proteome</keyword>
<comment type="similarity">
    <text evidence="1">Belongs to the asp23 family.</text>
</comment>
<dbReference type="PANTHER" id="PTHR34297">
    <property type="entry name" value="HYPOTHETICAL CYTOSOLIC PROTEIN-RELATED"/>
    <property type="match status" value="1"/>
</dbReference>
<evidence type="ECO:0000313" key="3">
    <source>
        <dbReference type="EMBL" id="NYI93665.1"/>
    </source>
</evidence>
<evidence type="ECO:0000313" key="4">
    <source>
        <dbReference type="Proteomes" id="UP000549616"/>
    </source>
</evidence>
<reference evidence="3 4" key="1">
    <citation type="submission" date="2020-07" db="EMBL/GenBank/DDBJ databases">
        <title>Sequencing the genomes of 1000 actinobacteria strains.</title>
        <authorList>
            <person name="Klenk H.-P."/>
        </authorList>
    </citation>
    <scope>NUCLEOTIDE SEQUENCE [LARGE SCALE GENOMIC DNA]</scope>
    <source>
        <strain evidence="3 4">DSM 104006</strain>
    </source>
</reference>
<protein>
    <submittedName>
        <fullName evidence="3">Putative alkaline shock family protein YloU</fullName>
    </submittedName>
</protein>
<dbReference type="InterPro" id="IPR005531">
    <property type="entry name" value="Asp23"/>
</dbReference>
<sequence length="133" mass="13888">MSVLDSRAGTGQDEQEMSERGRTDIATRAVERLAAYAATEIESVGGSARQVLGVTVGAEDQDRAAAVQAKVDGATAELDVRLSIAYPKPVAATCEEVRSHLVRRVGELTGLAVSRVDITVTALHGAATAGRVR</sequence>
<organism evidence="3 4">
    <name type="scientific">Amycolatopsis endophytica</name>
    <dbReference type="NCBI Taxonomy" id="860233"/>
    <lineage>
        <taxon>Bacteria</taxon>
        <taxon>Bacillati</taxon>
        <taxon>Actinomycetota</taxon>
        <taxon>Actinomycetes</taxon>
        <taxon>Pseudonocardiales</taxon>
        <taxon>Pseudonocardiaceae</taxon>
        <taxon>Amycolatopsis</taxon>
    </lineage>
</organism>